<dbReference type="EMBL" id="GBXM01014540">
    <property type="protein sequence ID" value="JAH94037.1"/>
    <property type="molecule type" value="Transcribed_RNA"/>
</dbReference>
<protein>
    <submittedName>
        <fullName evidence="1">Uncharacterized protein</fullName>
    </submittedName>
</protein>
<evidence type="ECO:0000313" key="1">
    <source>
        <dbReference type="EMBL" id="JAH94037.1"/>
    </source>
</evidence>
<accession>A0A0E9WUG2</accession>
<reference evidence="1" key="2">
    <citation type="journal article" date="2015" name="Fish Shellfish Immunol.">
        <title>Early steps in the European eel (Anguilla anguilla)-Vibrio vulnificus interaction in the gills: Role of the RtxA13 toxin.</title>
        <authorList>
            <person name="Callol A."/>
            <person name="Pajuelo D."/>
            <person name="Ebbesson L."/>
            <person name="Teles M."/>
            <person name="MacKenzie S."/>
            <person name="Amaro C."/>
        </authorList>
    </citation>
    <scope>NUCLEOTIDE SEQUENCE</scope>
</reference>
<reference evidence="1" key="1">
    <citation type="submission" date="2014-11" db="EMBL/GenBank/DDBJ databases">
        <authorList>
            <person name="Amaro Gonzalez C."/>
        </authorList>
    </citation>
    <scope>NUCLEOTIDE SEQUENCE</scope>
</reference>
<proteinExistence type="predicted"/>
<organism evidence="1">
    <name type="scientific">Anguilla anguilla</name>
    <name type="common">European freshwater eel</name>
    <name type="synonym">Muraena anguilla</name>
    <dbReference type="NCBI Taxonomy" id="7936"/>
    <lineage>
        <taxon>Eukaryota</taxon>
        <taxon>Metazoa</taxon>
        <taxon>Chordata</taxon>
        <taxon>Craniata</taxon>
        <taxon>Vertebrata</taxon>
        <taxon>Euteleostomi</taxon>
        <taxon>Actinopterygii</taxon>
        <taxon>Neopterygii</taxon>
        <taxon>Teleostei</taxon>
        <taxon>Anguilliformes</taxon>
        <taxon>Anguillidae</taxon>
        <taxon>Anguilla</taxon>
    </lineage>
</organism>
<name>A0A0E9WUG2_ANGAN</name>
<sequence length="73" mass="8567">MTDLFRCDFGTRCTLQTNTEMPWIQASANCVLLLEKDKPRNDDVESFRGFCQRLCDNSKVAFYVVVIFKRFSF</sequence>
<dbReference type="AlphaFoldDB" id="A0A0E9WUG2"/>